<proteinExistence type="predicted"/>
<organism evidence="2 3">
    <name type="scientific">Microlunatus soli</name>
    <dbReference type="NCBI Taxonomy" id="630515"/>
    <lineage>
        <taxon>Bacteria</taxon>
        <taxon>Bacillati</taxon>
        <taxon>Actinomycetota</taxon>
        <taxon>Actinomycetes</taxon>
        <taxon>Propionibacteriales</taxon>
        <taxon>Propionibacteriaceae</taxon>
        <taxon>Microlunatus</taxon>
    </lineage>
</organism>
<accession>A0A1H1XBI7</accession>
<dbReference type="STRING" id="630515.SAMN04489812_4013"/>
<keyword evidence="3" id="KW-1185">Reference proteome</keyword>
<sequence>MNDPAAQPGKPTIVVGVTPGQPDIVIRHAAKLACKIGGRLVCAFVDTGQLSMFEGADGTLMSMPLDPDIVDEPTPFPDELHDQLQEICDNKQVPVEFRRPMGEPAIALAELAETEQAYMIMVGTRRPGFRASLAEFFSGSVAAHLTHRQPRPVVVIPLTPSEAGELPWDEGD</sequence>
<dbReference type="Proteomes" id="UP000199103">
    <property type="component" value="Chromosome I"/>
</dbReference>
<evidence type="ECO:0000259" key="1">
    <source>
        <dbReference type="Pfam" id="PF00582"/>
    </source>
</evidence>
<evidence type="ECO:0000313" key="2">
    <source>
        <dbReference type="EMBL" id="SDT06688.1"/>
    </source>
</evidence>
<dbReference type="CDD" id="cd00293">
    <property type="entry name" value="USP-like"/>
    <property type="match status" value="1"/>
</dbReference>
<name>A0A1H1XBI7_9ACTN</name>
<dbReference type="InterPro" id="IPR006016">
    <property type="entry name" value="UspA"/>
</dbReference>
<protein>
    <submittedName>
        <fullName evidence="2">Nucleotide-binding universal stress protein, UspA family</fullName>
    </submittedName>
</protein>
<dbReference type="Pfam" id="PF00582">
    <property type="entry name" value="Usp"/>
    <property type="match status" value="1"/>
</dbReference>
<dbReference type="OrthoDB" id="3213322at2"/>
<reference evidence="2 3" key="1">
    <citation type="submission" date="2016-10" db="EMBL/GenBank/DDBJ databases">
        <authorList>
            <person name="de Groot N.N."/>
        </authorList>
    </citation>
    <scope>NUCLEOTIDE SEQUENCE [LARGE SCALE GENOMIC DNA]</scope>
    <source>
        <strain evidence="2 3">DSM 21800</strain>
    </source>
</reference>
<dbReference type="RefSeq" id="WP_091527194.1">
    <property type="nucleotide sequence ID" value="NZ_LT629772.1"/>
</dbReference>
<feature type="domain" description="UspA" evidence="1">
    <location>
        <begin position="12"/>
        <end position="157"/>
    </location>
</feature>
<dbReference type="EMBL" id="LT629772">
    <property type="protein sequence ID" value="SDT06688.1"/>
    <property type="molecule type" value="Genomic_DNA"/>
</dbReference>
<gene>
    <name evidence="2" type="ORF">SAMN04489812_4013</name>
</gene>
<dbReference type="Gene3D" id="3.40.50.620">
    <property type="entry name" value="HUPs"/>
    <property type="match status" value="1"/>
</dbReference>
<dbReference type="SUPFAM" id="SSF52402">
    <property type="entry name" value="Adenine nucleotide alpha hydrolases-like"/>
    <property type="match status" value="1"/>
</dbReference>
<evidence type="ECO:0000313" key="3">
    <source>
        <dbReference type="Proteomes" id="UP000199103"/>
    </source>
</evidence>
<dbReference type="InterPro" id="IPR014729">
    <property type="entry name" value="Rossmann-like_a/b/a_fold"/>
</dbReference>
<dbReference type="AlphaFoldDB" id="A0A1H1XBI7"/>